<evidence type="ECO:0000256" key="2">
    <source>
        <dbReference type="ARBA" id="ARBA00008098"/>
    </source>
</evidence>
<evidence type="ECO:0000313" key="5">
    <source>
        <dbReference type="EMBL" id="SAJ59031.1"/>
    </source>
</evidence>
<gene>
    <name evidence="5" type="primary">TbraOBP15</name>
    <name evidence="6" type="synonym">TbraOBP16</name>
</gene>
<dbReference type="Pfam" id="PF01395">
    <property type="entry name" value="PBP_GOBP"/>
    <property type="match status" value="1"/>
</dbReference>
<organism evidence="5">
    <name type="scientific">Triatoma brasiliensis</name>
    <name type="common">Blood-sucking bug</name>
    <dbReference type="NCBI Taxonomy" id="65344"/>
    <lineage>
        <taxon>Eukaryota</taxon>
        <taxon>Metazoa</taxon>
        <taxon>Ecdysozoa</taxon>
        <taxon>Arthropoda</taxon>
        <taxon>Hexapoda</taxon>
        <taxon>Insecta</taxon>
        <taxon>Pterygota</taxon>
        <taxon>Neoptera</taxon>
        <taxon>Paraneoptera</taxon>
        <taxon>Hemiptera</taxon>
        <taxon>Heteroptera</taxon>
        <taxon>Panheteroptera</taxon>
        <taxon>Cimicomorpha</taxon>
        <taxon>Reduviidae</taxon>
        <taxon>Triatominae</taxon>
        <taxon>Triatoma</taxon>
    </lineage>
</organism>
<dbReference type="FunFam" id="1.10.238.20:FF:000001">
    <property type="entry name" value="General odorant-binding protein lush"/>
    <property type="match status" value="1"/>
</dbReference>
<protein>
    <submittedName>
        <fullName evidence="5">Putative odorant-binding protein</fullName>
    </submittedName>
</protein>
<dbReference type="CDD" id="cd23992">
    <property type="entry name" value="PBP_GOBP"/>
    <property type="match status" value="1"/>
</dbReference>
<dbReference type="InterPro" id="IPR006170">
    <property type="entry name" value="PBP/GOBP"/>
</dbReference>
<dbReference type="SUPFAM" id="SSF47565">
    <property type="entry name" value="Insect pheromone/odorant-binding proteins"/>
    <property type="match status" value="1"/>
</dbReference>
<sequence>MMHPLIFVLGAVFFLMFDGAYAAVELSDDMKEMAKMLHDQCVDESGVNGALIEPCSRGDFADDGNLKCYFKCIFANMGALSDDGELDTDAFESILPPDLHDPLSKMINNCKDPKGADACEVAFNFNKCLYTTDPEHFLVI</sequence>
<evidence type="ECO:0000256" key="3">
    <source>
        <dbReference type="ARBA" id="ARBA00022525"/>
    </source>
</evidence>
<feature type="signal peptide" evidence="4">
    <location>
        <begin position="1"/>
        <end position="22"/>
    </location>
</feature>
<accession>A0A162RE35</accession>
<dbReference type="GO" id="GO:0005576">
    <property type="term" value="C:extracellular region"/>
    <property type="evidence" value="ECO:0007669"/>
    <property type="project" value="UniProtKB-SubCell"/>
</dbReference>
<reference evidence="5" key="1">
    <citation type="submission" date="2016-03" db="EMBL/GenBank/DDBJ databases">
        <title>Under expression of chemosensory genes in domiciliary bugs of the Chagas disease vector Triatoma brasiliensis.</title>
        <authorList>
            <person name="Marchant A."/>
            <person name="Mougel F."/>
            <person name="Jacquin-Joly E."/>
            <person name="Costa J."/>
            <person name="Almeida C.E."/>
            <person name="Harry M."/>
        </authorList>
    </citation>
    <scope>NUCLEOTIDE SEQUENCE</scope>
    <source>
        <tissue evidence="5">Head antenna rostrum</tissue>
    </source>
</reference>
<keyword evidence="3" id="KW-0964">Secreted</keyword>
<dbReference type="InterPro" id="IPR036728">
    <property type="entry name" value="PBP_GOBP_sf"/>
</dbReference>
<dbReference type="PANTHER" id="PTHR21364">
    <property type="entry name" value="GENERAL ODORANT-BINDING PROTEIN 19A"/>
    <property type="match status" value="1"/>
</dbReference>
<feature type="chain" id="PRO_5007839356" evidence="4">
    <location>
        <begin position="23"/>
        <end position="140"/>
    </location>
</feature>
<dbReference type="Gene3D" id="1.10.238.20">
    <property type="entry name" value="Pheromone/general odorant binding protein domain"/>
    <property type="match status" value="1"/>
</dbReference>
<keyword evidence="4" id="KW-0732">Signal</keyword>
<evidence type="ECO:0000313" key="6">
    <source>
        <dbReference type="EMBL" id="SAJ59032.1"/>
    </source>
</evidence>
<name>A0A162RE35_TRIBS</name>
<dbReference type="GO" id="GO:0005549">
    <property type="term" value="F:odorant binding"/>
    <property type="evidence" value="ECO:0007669"/>
    <property type="project" value="InterPro"/>
</dbReference>
<dbReference type="PANTHER" id="PTHR21364:SF2">
    <property type="entry name" value="GENERAL ODORANT-BINDING PROTEIN 19A"/>
    <property type="match status" value="1"/>
</dbReference>
<dbReference type="EMBL" id="LT555346">
    <property type="protein sequence ID" value="SAJ59031.1"/>
    <property type="molecule type" value="mRNA"/>
</dbReference>
<dbReference type="SMART" id="SM00708">
    <property type="entry name" value="PhBP"/>
    <property type="match status" value="1"/>
</dbReference>
<proteinExistence type="evidence at transcript level"/>
<comment type="similarity">
    <text evidence="2">Belongs to the PBP/GOBP family.</text>
</comment>
<dbReference type="GO" id="GO:0007608">
    <property type="term" value="P:sensory perception of smell"/>
    <property type="evidence" value="ECO:0007669"/>
    <property type="project" value="UniProtKB-ARBA"/>
</dbReference>
<evidence type="ECO:0000256" key="4">
    <source>
        <dbReference type="SAM" id="SignalP"/>
    </source>
</evidence>
<evidence type="ECO:0000256" key="1">
    <source>
        <dbReference type="ARBA" id="ARBA00004613"/>
    </source>
</evidence>
<comment type="subcellular location">
    <subcellularLocation>
        <location evidence="1">Secreted</location>
    </subcellularLocation>
</comment>
<dbReference type="AlphaFoldDB" id="A0A162RE35"/>
<dbReference type="EMBL" id="LT555347">
    <property type="protein sequence ID" value="SAJ59032.1"/>
    <property type="molecule type" value="mRNA"/>
</dbReference>